<evidence type="ECO:0000313" key="9">
    <source>
        <dbReference type="EMBL" id="CAG8824871.1"/>
    </source>
</evidence>
<dbReference type="SUPFAM" id="SSF81653">
    <property type="entry name" value="Calcium ATPase, transduction domain A"/>
    <property type="match status" value="1"/>
</dbReference>
<dbReference type="AlphaFoldDB" id="A0A9N9PGQ7"/>
<dbReference type="GO" id="GO:0005524">
    <property type="term" value="F:ATP binding"/>
    <property type="evidence" value="ECO:0007669"/>
    <property type="project" value="InterPro"/>
</dbReference>
<evidence type="ECO:0000256" key="5">
    <source>
        <dbReference type="ARBA" id="ARBA00022989"/>
    </source>
</evidence>
<reference evidence="9" key="1">
    <citation type="submission" date="2021-06" db="EMBL/GenBank/DDBJ databases">
        <authorList>
            <person name="Kallberg Y."/>
            <person name="Tangrot J."/>
            <person name="Rosling A."/>
        </authorList>
    </citation>
    <scope>NUCLEOTIDE SEQUENCE</scope>
    <source>
        <strain evidence="9">MA453B</strain>
    </source>
</reference>
<keyword evidence="2 7" id="KW-0812">Transmembrane</keyword>
<keyword evidence="6 7" id="KW-0472">Membrane</keyword>
<evidence type="ECO:0000256" key="4">
    <source>
        <dbReference type="ARBA" id="ARBA00022967"/>
    </source>
</evidence>
<name>A0A9N9PGQ7_9GLOM</name>
<organism evidence="9 10">
    <name type="scientific">Dentiscutata erythropus</name>
    <dbReference type="NCBI Taxonomy" id="1348616"/>
    <lineage>
        <taxon>Eukaryota</taxon>
        <taxon>Fungi</taxon>
        <taxon>Fungi incertae sedis</taxon>
        <taxon>Mucoromycota</taxon>
        <taxon>Glomeromycotina</taxon>
        <taxon>Glomeromycetes</taxon>
        <taxon>Diversisporales</taxon>
        <taxon>Gigasporaceae</taxon>
        <taxon>Dentiscutata</taxon>
    </lineage>
</organism>
<accession>A0A9N9PGQ7</accession>
<evidence type="ECO:0000256" key="1">
    <source>
        <dbReference type="ARBA" id="ARBA00004127"/>
    </source>
</evidence>
<evidence type="ECO:0000256" key="3">
    <source>
        <dbReference type="ARBA" id="ARBA00022723"/>
    </source>
</evidence>
<dbReference type="GO" id="GO:0055070">
    <property type="term" value="P:copper ion homeostasis"/>
    <property type="evidence" value="ECO:0007669"/>
    <property type="project" value="TreeGrafter"/>
</dbReference>
<dbReference type="InterPro" id="IPR008250">
    <property type="entry name" value="ATPase_P-typ_transduc_dom_A_sf"/>
</dbReference>
<dbReference type="Proteomes" id="UP000789405">
    <property type="component" value="Unassembled WGS sequence"/>
</dbReference>
<evidence type="ECO:0000256" key="7">
    <source>
        <dbReference type="SAM" id="Phobius"/>
    </source>
</evidence>
<feature type="domain" description="P-type ATPase A" evidence="8">
    <location>
        <begin position="22"/>
        <end position="110"/>
    </location>
</feature>
<dbReference type="FunFam" id="2.70.150.10:FF:000002">
    <property type="entry name" value="Copper-transporting ATPase 1, putative"/>
    <property type="match status" value="1"/>
</dbReference>
<dbReference type="PANTHER" id="PTHR43520:SF8">
    <property type="entry name" value="P-TYPE CU(+) TRANSPORTER"/>
    <property type="match status" value="1"/>
</dbReference>
<dbReference type="NCBIfam" id="TIGR01494">
    <property type="entry name" value="ATPase_P-type"/>
    <property type="match status" value="1"/>
</dbReference>
<dbReference type="GO" id="GO:0016887">
    <property type="term" value="F:ATP hydrolysis activity"/>
    <property type="evidence" value="ECO:0007669"/>
    <property type="project" value="InterPro"/>
</dbReference>
<keyword evidence="5 7" id="KW-1133">Transmembrane helix</keyword>
<dbReference type="Gene3D" id="2.70.150.10">
    <property type="entry name" value="Calcium-transporting ATPase, cytoplasmic transduction domain A"/>
    <property type="match status" value="1"/>
</dbReference>
<dbReference type="InterPro" id="IPR059000">
    <property type="entry name" value="ATPase_P-type_domA"/>
</dbReference>
<gene>
    <name evidence="9" type="ORF">DERYTH_LOCUS27787</name>
</gene>
<dbReference type="OrthoDB" id="432719at2759"/>
<comment type="subcellular location">
    <subcellularLocation>
        <location evidence="1">Endomembrane system</location>
        <topology evidence="1">Multi-pass membrane protein</topology>
    </subcellularLocation>
</comment>
<feature type="transmembrane region" description="Helical" evidence="7">
    <location>
        <begin position="126"/>
        <end position="148"/>
    </location>
</feature>
<dbReference type="GO" id="GO:0016020">
    <property type="term" value="C:membrane"/>
    <property type="evidence" value="ECO:0007669"/>
    <property type="project" value="InterPro"/>
</dbReference>
<dbReference type="GO" id="GO:0012505">
    <property type="term" value="C:endomembrane system"/>
    <property type="evidence" value="ECO:0007669"/>
    <property type="project" value="UniProtKB-SubCell"/>
</dbReference>
<protein>
    <submittedName>
        <fullName evidence="9">18853_t:CDS:1</fullName>
    </submittedName>
</protein>
<keyword evidence="4" id="KW-1278">Translocase</keyword>
<feature type="transmembrane region" description="Helical" evidence="7">
    <location>
        <begin position="168"/>
        <end position="187"/>
    </location>
</feature>
<dbReference type="GO" id="GO:0005507">
    <property type="term" value="F:copper ion binding"/>
    <property type="evidence" value="ECO:0007669"/>
    <property type="project" value="TreeGrafter"/>
</dbReference>
<feature type="non-terminal residue" evidence="9">
    <location>
        <position position="221"/>
    </location>
</feature>
<dbReference type="SUPFAM" id="SSF81665">
    <property type="entry name" value="Calcium ATPase, transmembrane domain M"/>
    <property type="match status" value="1"/>
</dbReference>
<keyword evidence="3" id="KW-0479">Metal-binding</keyword>
<evidence type="ECO:0000313" key="10">
    <source>
        <dbReference type="Proteomes" id="UP000789405"/>
    </source>
</evidence>
<dbReference type="Pfam" id="PF00122">
    <property type="entry name" value="E1-E2_ATPase"/>
    <property type="match status" value="1"/>
</dbReference>
<evidence type="ECO:0000256" key="2">
    <source>
        <dbReference type="ARBA" id="ARBA00022692"/>
    </source>
</evidence>
<sequence length="221" mass="23232">MSLTPSNTTILIKNVETGETLEEKVIPTELLQVGDIVKVIPGDKIPADGILLSGESTIDESMVTGEAFPVRKRQNDSCIGGTVNGSGKFEMKIMRAGSDTALAQIVNLVKEAQTSKAPIQELADTVAGYFVPVVVMLGVLTFTTWMILSNVLDPPPDIFKDDNNRLVICLKLSISVIVVACPCALGLSTPTAVMVGTGVGAQNGILIKGGNSLEAGHKVNQ</sequence>
<keyword evidence="10" id="KW-1185">Reference proteome</keyword>
<evidence type="ECO:0000259" key="8">
    <source>
        <dbReference type="Pfam" id="PF00122"/>
    </source>
</evidence>
<dbReference type="InterPro" id="IPR023298">
    <property type="entry name" value="ATPase_P-typ_TM_dom_sf"/>
</dbReference>
<dbReference type="InterPro" id="IPR001757">
    <property type="entry name" value="P_typ_ATPase"/>
</dbReference>
<comment type="caution">
    <text evidence="9">The sequence shown here is derived from an EMBL/GenBank/DDBJ whole genome shotgun (WGS) entry which is preliminary data.</text>
</comment>
<dbReference type="PANTHER" id="PTHR43520">
    <property type="entry name" value="ATP7, ISOFORM B"/>
    <property type="match status" value="1"/>
</dbReference>
<dbReference type="GO" id="GO:0043682">
    <property type="term" value="F:P-type divalent copper transporter activity"/>
    <property type="evidence" value="ECO:0007669"/>
    <property type="project" value="TreeGrafter"/>
</dbReference>
<evidence type="ECO:0000256" key="6">
    <source>
        <dbReference type="ARBA" id="ARBA00023136"/>
    </source>
</evidence>
<proteinExistence type="predicted"/>
<dbReference type="EMBL" id="CAJVPY010065544">
    <property type="protein sequence ID" value="CAG8824871.1"/>
    <property type="molecule type" value="Genomic_DNA"/>
</dbReference>